<evidence type="ECO:0000256" key="5">
    <source>
        <dbReference type="ARBA" id="ARBA00023085"/>
    </source>
</evidence>
<dbReference type="AlphaFoldDB" id="A0A5A7R1B5"/>
<dbReference type="EMBL" id="BKCP01008971">
    <property type="protein sequence ID" value="GER50031.1"/>
    <property type="molecule type" value="Genomic_DNA"/>
</dbReference>
<evidence type="ECO:0000256" key="6">
    <source>
        <dbReference type="ARBA" id="ARBA00047928"/>
    </source>
</evidence>
<dbReference type="GO" id="GO:0045490">
    <property type="term" value="P:pectin catabolic process"/>
    <property type="evidence" value="ECO:0007669"/>
    <property type="project" value="UniProtKB-UniPathway"/>
</dbReference>
<accession>A0A5A7R1B5</accession>
<evidence type="ECO:0000256" key="4">
    <source>
        <dbReference type="ARBA" id="ARBA00022801"/>
    </source>
</evidence>
<name>A0A5A7R1B5_STRAF</name>
<dbReference type="PANTHER" id="PTHR31321:SF76">
    <property type="entry name" value="PECTINESTERASE 10-RELATED"/>
    <property type="match status" value="1"/>
</dbReference>
<evidence type="ECO:0000259" key="7">
    <source>
        <dbReference type="Pfam" id="PF01095"/>
    </source>
</evidence>
<evidence type="ECO:0000256" key="2">
    <source>
        <dbReference type="ARBA" id="ARBA00008891"/>
    </source>
</evidence>
<dbReference type="Pfam" id="PF01095">
    <property type="entry name" value="Pectinesterase"/>
    <property type="match status" value="1"/>
</dbReference>
<proteinExistence type="inferred from homology"/>
<keyword evidence="5" id="KW-0063">Aspartyl esterase</keyword>
<gene>
    <name evidence="8" type="ORF">STAS_27313</name>
</gene>
<dbReference type="Proteomes" id="UP000325081">
    <property type="component" value="Unassembled WGS sequence"/>
</dbReference>
<feature type="domain" description="Pectinesterase catalytic" evidence="7">
    <location>
        <begin position="29"/>
        <end position="103"/>
    </location>
</feature>
<dbReference type="SUPFAM" id="SSF51126">
    <property type="entry name" value="Pectin lyase-like"/>
    <property type="match status" value="1"/>
</dbReference>
<dbReference type="Gene3D" id="2.160.20.10">
    <property type="entry name" value="Single-stranded right-handed beta-helix, Pectin lyase-like"/>
    <property type="match status" value="1"/>
</dbReference>
<comment type="pathway">
    <text evidence="1">Glycan metabolism; pectin degradation; 2-dehydro-3-deoxy-D-gluconate from pectin: step 1/5.</text>
</comment>
<evidence type="ECO:0000256" key="3">
    <source>
        <dbReference type="ARBA" id="ARBA00013229"/>
    </source>
</evidence>
<dbReference type="InterPro" id="IPR012334">
    <property type="entry name" value="Pectin_lyas_fold"/>
</dbReference>
<dbReference type="InterPro" id="IPR000070">
    <property type="entry name" value="Pectinesterase_cat"/>
</dbReference>
<organism evidence="8 9">
    <name type="scientific">Striga asiatica</name>
    <name type="common">Asiatic witchweed</name>
    <name type="synonym">Buchnera asiatica</name>
    <dbReference type="NCBI Taxonomy" id="4170"/>
    <lineage>
        <taxon>Eukaryota</taxon>
        <taxon>Viridiplantae</taxon>
        <taxon>Streptophyta</taxon>
        <taxon>Embryophyta</taxon>
        <taxon>Tracheophyta</taxon>
        <taxon>Spermatophyta</taxon>
        <taxon>Magnoliopsida</taxon>
        <taxon>eudicotyledons</taxon>
        <taxon>Gunneridae</taxon>
        <taxon>Pentapetalae</taxon>
        <taxon>asterids</taxon>
        <taxon>lamiids</taxon>
        <taxon>Lamiales</taxon>
        <taxon>Orobanchaceae</taxon>
        <taxon>Buchnereae</taxon>
        <taxon>Striga</taxon>
    </lineage>
</organism>
<dbReference type="EC" id="3.1.1.11" evidence="3"/>
<dbReference type="GO" id="GO:0030599">
    <property type="term" value="F:pectinesterase activity"/>
    <property type="evidence" value="ECO:0007669"/>
    <property type="project" value="UniProtKB-EC"/>
</dbReference>
<keyword evidence="4" id="KW-0378">Hydrolase</keyword>
<dbReference type="GO" id="GO:0042545">
    <property type="term" value="P:cell wall modification"/>
    <property type="evidence" value="ECO:0007669"/>
    <property type="project" value="InterPro"/>
</dbReference>
<dbReference type="UniPathway" id="UPA00545">
    <property type="reaction ID" value="UER00823"/>
</dbReference>
<sequence>MISCVVCLSYVYKITQFTYCVLYVVNGYECNISVNAGISRRGYIAAQARASPNDDSGFVFKQCNVSGQGNTFLGRAWKSYSRVIYYDSFFAAIITPKGRDAWDIAGQE</sequence>
<evidence type="ECO:0000313" key="9">
    <source>
        <dbReference type="Proteomes" id="UP000325081"/>
    </source>
</evidence>
<dbReference type="PANTHER" id="PTHR31321">
    <property type="entry name" value="ACYL-COA THIOESTER HYDROLASE YBHC-RELATED"/>
    <property type="match status" value="1"/>
</dbReference>
<comment type="caution">
    <text evidence="8">The sequence shown here is derived from an EMBL/GenBank/DDBJ whole genome shotgun (WGS) entry which is preliminary data.</text>
</comment>
<reference evidence="9" key="1">
    <citation type="journal article" date="2019" name="Curr. Biol.">
        <title>Genome Sequence of Striga asiatica Provides Insight into the Evolution of Plant Parasitism.</title>
        <authorList>
            <person name="Yoshida S."/>
            <person name="Kim S."/>
            <person name="Wafula E.K."/>
            <person name="Tanskanen J."/>
            <person name="Kim Y.M."/>
            <person name="Honaas L."/>
            <person name="Yang Z."/>
            <person name="Spallek T."/>
            <person name="Conn C.E."/>
            <person name="Ichihashi Y."/>
            <person name="Cheong K."/>
            <person name="Cui S."/>
            <person name="Der J.P."/>
            <person name="Gundlach H."/>
            <person name="Jiao Y."/>
            <person name="Hori C."/>
            <person name="Ishida J.K."/>
            <person name="Kasahara H."/>
            <person name="Kiba T."/>
            <person name="Kim M.S."/>
            <person name="Koo N."/>
            <person name="Laohavisit A."/>
            <person name="Lee Y.H."/>
            <person name="Lumba S."/>
            <person name="McCourt P."/>
            <person name="Mortimer J.C."/>
            <person name="Mutuku J.M."/>
            <person name="Nomura T."/>
            <person name="Sasaki-Sekimoto Y."/>
            <person name="Seto Y."/>
            <person name="Wang Y."/>
            <person name="Wakatake T."/>
            <person name="Sakakibara H."/>
            <person name="Demura T."/>
            <person name="Yamaguchi S."/>
            <person name="Yoneyama K."/>
            <person name="Manabe R.I."/>
            <person name="Nelson D.C."/>
            <person name="Schulman A.H."/>
            <person name="Timko M.P."/>
            <person name="dePamphilis C.W."/>
            <person name="Choi D."/>
            <person name="Shirasu K."/>
        </authorList>
    </citation>
    <scope>NUCLEOTIDE SEQUENCE [LARGE SCALE GENOMIC DNA]</scope>
    <source>
        <strain evidence="9">cv. UVA1</strain>
    </source>
</reference>
<comment type="catalytic activity">
    <reaction evidence="6">
        <text>[(1-&gt;4)-alpha-D-galacturonosyl methyl ester](n) + n H2O = [(1-&gt;4)-alpha-D-galacturonosyl](n) + n methanol + n H(+)</text>
        <dbReference type="Rhea" id="RHEA:22380"/>
        <dbReference type="Rhea" id="RHEA-COMP:14570"/>
        <dbReference type="Rhea" id="RHEA-COMP:14573"/>
        <dbReference type="ChEBI" id="CHEBI:15377"/>
        <dbReference type="ChEBI" id="CHEBI:15378"/>
        <dbReference type="ChEBI" id="CHEBI:17790"/>
        <dbReference type="ChEBI" id="CHEBI:140522"/>
        <dbReference type="ChEBI" id="CHEBI:140523"/>
        <dbReference type="EC" id="3.1.1.11"/>
    </reaction>
</comment>
<evidence type="ECO:0000256" key="1">
    <source>
        <dbReference type="ARBA" id="ARBA00005184"/>
    </source>
</evidence>
<comment type="similarity">
    <text evidence="2">Belongs to the pectinesterase family.</text>
</comment>
<dbReference type="OrthoDB" id="2019149at2759"/>
<protein>
    <recommendedName>
        <fullName evidence="3">pectinesterase</fullName>
        <ecNumber evidence="3">3.1.1.11</ecNumber>
    </recommendedName>
</protein>
<evidence type="ECO:0000313" key="8">
    <source>
        <dbReference type="EMBL" id="GER50031.1"/>
    </source>
</evidence>
<dbReference type="InterPro" id="IPR011050">
    <property type="entry name" value="Pectin_lyase_fold/virulence"/>
</dbReference>
<keyword evidence="9" id="KW-1185">Reference proteome</keyword>